<keyword evidence="3" id="KW-1185">Reference proteome</keyword>
<evidence type="ECO:0000313" key="2">
    <source>
        <dbReference type="EMBL" id="CAI07974.1"/>
    </source>
</evidence>
<dbReference type="EMBL" id="CR555306">
    <property type="protein sequence ID" value="CAI07974.1"/>
    <property type="molecule type" value="Genomic_DNA"/>
</dbReference>
<sequence length="208" mass="22608">MERRIWAARHDPIVQSSGFPSSTLPPIPRRPALMRKRDHADPFRLDPIHERVRKILHAPEPEPSIGRGSQTRHAGEESYGTVYRRFEALGGDSSSLAQVPPDSIDQFLLCRRRENVSHAFWSCAAINARTLANTSSPGIGVVRPASMSATRRSISASHSGCSGMVGSTLASSVSISSARSSGVSFRASAVTDSRVKDMFDLVEMLIPV</sequence>
<protein>
    <submittedName>
        <fullName evidence="2">Uncharacterized protein</fullName>
    </submittedName>
</protein>
<gene>
    <name evidence="2" type="ORF">ebA3285</name>
</gene>
<name>Q5P3Y9_AROAE</name>
<dbReference type="Proteomes" id="UP000006552">
    <property type="component" value="Chromosome"/>
</dbReference>
<proteinExistence type="predicted"/>
<evidence type="ECO:0000256" key="1">
    <source>
        <dbReference type="SAM" id="MobiDB-lite"/>
    </source>
</evidence>
<feature type="region of interest" description="Disordered" evidence="1">
    <location>
        <begin position="56"/>
        <end position="76"/>
    </location>
</feature>
<dbReference type="HOGENOM" id="CLU_1318726_0_0_4"/>
<evidence type="ECO:0000313" key="3">
    <source>
        <dbReference type="Proteomes" id="UP000006552"/>
    </source>
</evidence>
<organism evidence="2 3">
    <name type="scientific">Aromatoleum aromaticum (strain DSM 19018 / LMG 30748 / EbN1)</name>
    <name type="common">Azoarcus sp. (strain EbN1)</name>
    <dbReference type="NCBI Taxonomy" id="76114"/>
    <lineage>
        <taxon>Bacteria</taxon>
        <taxon>Pseudomonadati</taxon>
        <taxon>Pseudomonadota</taxon>
        <taxon>Betaproteobacteria</taxon>
        <taxon>Rhodocyclales</taxon>
        <taxon>Rhodocyclaceae</taxon>
        <taxon>Aromatoleum</taxon>
    </lineage>
</organism>
<dbReference type="KEGG" id="eba:ebA3285"/>
<accession>Q5P3Y9</accession>
<dbReference type="STRING" id="76114.ebA3285"/>
<reference evidence="2 3" key="1">
    <citation type="journal article" date="2005" name="Arch. Microbiol.">
        <title>The genome sequence of an anaerobic aromatic-degrading denitrifying bacterium, strain EbN1.</title>
        <authorList>
            <person name="Rabus R."/>
            <person name="Kube M."/>
            <person name="Heider J."/>
            <person name="Beck A."/>
            <person name="Heitmann K."/>
            <person name="Widdel F."/>
            <person name="Reinhardt R."/>
        </authorList>
    </citation>
    <scope>NUCLEOTIDE SEQUENCE [LARGE SCALE GENOMIC DNA]</scope>
    <source>
        <strain evidence="2 3">EbN1</strain>
    </source>
</reference>
<dbReference type="AlphaFoldDB" id="Q5P3Y9"/>